<keyword evidence="6" id="KW-1185">Reference proteome</keyword>
<feature type="domain" description="C-type lectin" evidence="4">
    <location>
        <begin position="26"/>
        <end position="139"/>
    </location>
</feature>
<dbReference type="PANTHER" id="PTHR22801:SF63">
    <property type="entry name" value="C-TYPE LECTIN DOMAIN-CONTAINING PROTEIN"/>
    <property type="match status" value="1"/>
</dbReference>
<proteinExistence type="predicted"/>
<feature type="compositionally biased region" description="Low complexity" evidence="2">
    <location>
        <begin position="371"/>
        <end position="416"/>
    </location>
</feature>
<feature type="chain" id="PRO_5044810284" description="C-type lectin domain-containing protein" evidence="3">
    <location>
        <begin position="17"/>
        <end position="2550"/>
    </location>
</feature>
<dbReference type="InterPro" id="IPR016186">
    <property type="entry name" value="C-type_lectin-like/link_sf"/>
</dbReference>
<dbReference type="PROSITE" id="PS50041">
    <property type="entry name" value="C_TYPE_LECTIN_2"/>
    <property type="match status" value="1"/>
</dbReference>
<feature type="compositionally biased region" description="Polar residues" evidence="2">
    <location>
        <begin position="1537"/>
        <end position="1547"/>
    </location>
</feature>
<evidence type="ECO:0000256" key="2">
    <source>
        <dbReference type="SAM" id="MobiDB-lite"/>
    </source>
</evidence>
<dbReference type="SUPFAM" id="SSF56436">
    <property type="entry name" value="C-type lectin-like"/>
    <property type="match status" value="1"/>
</dbReference>
<gene>
    <name evidence="5" type="ORF">BaRGS_00028597</name>
</gene>
<feature type="compositionally biased region" description="Low complexity" evidence="2">
    <location>
        <begin position="1548"/>
        <end position="1573"/>
    </location>
</feature>
<evidence type="ECO:0000313" key="6">
    <source>
        <dbReference type="Proteomes" id="UP001519460"/>
    </source>
</evidence>
<accession>A0ABD0JZR7</accession>
<reference evidence="5 6" key="1">
    <citation type="journal article" date="2023" name="Sci. Data">
        <title>Genome assembly of the Korean intertidal mud-creeper Batillaria attramentaria.</title>
        <authorList>
            <person name="Patra A.K."/>
            <person name="Ho P.T."/>
            <person name="Jun S."/>
            <person name="Lee S.J."/>
            <person name="Kim Y."/>
            <person name="Won Y.J."/>
        </authorList>
    </citation>
    <scope>NUCLEOTIDE SEQUENCE [LARGE SCALE GENOMIC DNA]</scope>
    <source>
        <strain evidence="5">Wonlab-2016</strain>
    </source>
</reference>
<feature type="region of interest" description="Disordered" evidence="2">
    <location>
        <begin position="291"/>
        <end position="430"/>
    </location>
</feature>
<dbReference type="InterPro" id="IPR050801">
    <property type="entry name" value="Ca-Dep_Lectins_ImmuneDev"/>
</dbReference>
<name>A0ABD0JZR7_9CAEN</name>
<dbReference type="Pfam" id="PF00059">
    <property type="entry name" value="Lectin_C"/>
    <property type="match status" value="1"/>
</dbReference>
<feature type="region of interest" description="Disordered" evidence="2">
    <location>
        <begin position="1794"/>
        <end position="1837"/>
    </location>
</feature>
<dbReference type="PANTHER" id="PTHR22801">
    <property type="entry name" value="LITHOSTATHINE"/>
    <property type="match status" value="1"/>
</dbReference>
<dbReference type="Gene3D" id="3.10.100.10">
    <property type="entry name" value="Mannose-Binding Protein A, subunit A"/>
    <property type="match status" value="1"/>
</dbReference>
<evidence type="ECO:0000256" key="3">
    <source>
        <dbReference type="SAM" id="SignalP"/>
    </source>
</evidence>
<dbReference type="EMBL" id="JACVVK020000286">
    <property type="protein sequence ID" value="KAK7480212.1"/>
    <property type="molecule type" value="Genomic_DNA"/>
</dbReference>
<dbReference type="InterPro" id="IPR001304">
    <property type="entry name" value="C-type_lectin-like"/>
</dbReference>
<organism evidence="5 6">
    <name type="scientific">Batillaria attramentaria</name>
    <dbReference type="NCBI Taxonomy" id="370345"/>
    <lineage>
        <taxon>Eukaryota</taxon>
        <taxon>Metazoa</taxon>
        <taxon>Spiralia</taxon>
        <taxon>Lophotrochozoa</taxon>
        <taxon>Mollusca</taxon>
        <taxon>Gastropoda</taxon>
        <taxon>Caenogastropoda</taxon>
        <taxon>Sorbeoconcha</taxon>
        <taxon>Cerithioidea</taxon>
        <taxon>Batillariidae</taxon>
        <taxon>Batillaria</taxon>
    </lineage>
</organism>
<feature type="compositionally biased region" description="Polar residues" evidence="2">
    <location>
        <begin position="2530"/>
        <end position="2539"/>
    </location>
</feature>
<feature type="region of interest" description="Disordered" evidence="2">
    <location>
        <begin position="1537"/>
        <end position="1592"/>
    </location>
</feature>
<dbReference type="InterPro" id="IPR016187">
    <property type="entry name" value="CTDL_fold"/>
</dbReference>
<sequence>MLAILCFLSGVVLCAGQHCPNGWTYYGESCYFFGNEQTTWINAKTICDTVHGRLVEIDTAEENNFLVDRMKQHSAQQLWIGLEDFVVEGNFVWASTQETPEYSNWSPGEPNDDQHREDCASLLVSGHWNDAQCEVSKYYFMCEMPVFPNGLAKPSGTTRRSVPQPLIKAKETRAQLGRSSLPASSVDPYYCVGPQNWARFNVPLPVGLSPSSTPLLSGKPRPARQETSHQSSCPLRRAQECSDVLVVFILLCTTTATLGSTKFVHETGEAKSSSYAKTEESGHASHVTYTRVSGTDEQPPPQVPPAHSSASAAVDTGSGLDASQNDLQTDQEVRTSGGHRNQQHGGQSANTLSKDKDESSERTQSSLASRTSTGSQSAGSASQDTRDTSSQTGSQSSAKTSTSSARTADRSATGRSRQSDESASAARRMSDLDRVSAMAANTEQRNYFRELFSRRCTDCVLNGETYRGHSRFEYDEGCSRFRCICSCDGSYDCPARYTINICKDGKVPDGASSSTETRQTYTSRRRCKQCQAYGQEFQGNAYFDVQDGCIKHRGCICYCNGTWTCPKERQINTCEGETTAGPTRTCRSCTAKGKVVEGNSYFELEELCKKYRYCRCRCDGSWECPEEYAEDTCKSRTTPAPVQDSVCQRCYANGKEVEGNTYFELTDGCIEYKNCVCRCNGSWTCPPQYARNTCQEQRGAVRNQSYAINTAECQSCMAYDKYFRGNTYFTIRNGCTRYSNCVCRCDGSWDCPDRYSTNVCTTGDGGGVTDDSDLTCSYCDARGKIIPSNSYFNFTEDCIQYSQCLCHCDGQWTCPEHYARNVCQLPEGGGLVDAEGDCGSCVMDSLVVRGNSRFSRVSDCYRYRDCLCNCDGSYECPPDRAENICQFNASDSSSSHSSASASASCRRCFAYGLFHAPGARFMHEEGCLEYECDCHCNGSYVCPPERVRDTCRTGCTQCKLDGQVYDGNTYFRRRHGCVEYTCTCFCNGTWDCPAERANRSGCTSEPRDSGATATDVSRSGQGSCSQCVAKDGQTHEPESDFVLTDGCIHYQCRCNCDGSWECPGETARNVCRGEELGGCRSCVISETQIYRGDEDFVMRDGCIHYSCHCNCDGSWECPGEKARDICLGEVPGGCRVCRVSENETYRGDSEFQLRQGCIHYQCNCHCNGSWECPGASARDVCSLTISTRTTPNQQFPLLAGQFPLGQLPSGQLPTGQLLSEQLRTGQFPARQLHPDTCQPDDSQLYNSHSDNSHPKIPTRKTPLRTTSNRTTPYSTSCNSKDSQPDNSHRDYYRPYQLDNSQPDNSQPNNSRPHNSHPDCYHQDNTQPDHSQLDNSHPENSHPDSSQPDVPGGCRVCKLDSGEIYRGESDFQLVKDCIHYKCRCSCDGGWNCPGEDARRICNADGSPLTQPALPRPQGQVDCRTCVVSDTEQFQGDQPFTLRRGCNEFQCECECDGSWNCPADRTRNVCDARPDPVLRAQTCRSCRVSSYVYPGSSSFLLTRGCKQYACRCDCNGRWSCNHTVARDICQEQDTATSGRQGTVVSSSGRTSATGFSSVSSTTSQQRAQSTIASTARQRAVSTARGRSVAETRLDSTSAVEQSGVTCRTCVVDGVERPPEENFIITKPCKRFTCFCACNGRWRCPRNQTEDLCPDGDKAKGTDSSSSSSRTSSTADSRQSSVGYQRRLEADKRRYSTDYRRRYYTDGRSRGSATTIYTQPVAGTGGSQRYGTANIRVVGAGTGSAPYTPGQQAGGASAGAYGQYNVRGYYVDGTQQPGTGSYYGVQTGTRQANVRTGQTGFGYADTSQASHSQYGQGQAYETSRDTDSSSSSGADATSRVSVATDTMATGGGNGDTCTPCQVDDKIYQTGAKFDWRRGCVVYKCSCLCSGSYRCRLSVDPECDQDEASAGTGGIPVGLPVGPSAGQPGGACGNCYVQGYVFPGNMSFTLRQGCEELSCRCACDGSHECLDRKPVPGCTAMSTPLAGAMYPYGSASAVYPIGSGGHAYGVRPVMPGRVINTFQQTYFTSGGGGPGSGVLVPVGVVPGQVPQQRQVIQPAAQPQPPAVSHSTTRREMVVPMRQVPVSDSARAASMEDKTCATCFANGRSYRGSFDYTKDCYHVTCYCDCEGKLRCSVQHAMSPACPAQYGPVSGRCRSCVVQGNEYPPRVQFALRVGCYGYDCTCGCDGLWMCPTQMPTNYCVRPASPALGVEGGGYDVLSADYRRTAELTDRTYSRSAEPTAELTEGAGTSCMECDVRGTTYPGRSKFFVRDGCLQHTCDCACDGSWACPKSSTVDICQEGQSEEKEEAREQQEVAEKEGQEMRQQHEDLTMSQRKRALAEVAAYQARLAARQSSCRSCKVDDSTYLPNADFQYRRNCYLYSCTCHCNGTFRCPLSDVRNLCAAADYSEDGCRECKMANKTYPGGAPFTYTEGCWEFNCQCGCNGQADCPPEQSRDLCRAGPSPGRSQADEDAGAVVAPGPAARCKPCVADGQVIRPRSAFTQRTGCTEFLCQCACNGTWTCPRDRSFNYCEQDGSSRQSSADLTAPPKKGKER</sequence>
<dbReference type="SMART" id="SM00034">
    <property type="entry name" value="CLECT"/>
    <property type="match status" value="1"/>
</dbReference>
<feature type="region of interest" description="Disordered" evidence="2">
    <location>
        <begin position="2296"/>
        <end position="2320"/>
    </location>
</feature>
<dbReference type="InterPro" id="IPR018378">
    <property type="entry name" value="C-type_lectin_CS"/>
</dbReference>
<feature type="compositionally biased region" description="Polar residues" evidence="2">
    <location>
        <begin position="1802"/>
        <end position="1818"/>
    </location>
</feature>
<feature type="signal peptide" evidence="3">
    <location>
        <begin position="1"/>
        <end position="16"/>
    </location>
</feature>
<feature type="compositionally biased region" description="Low complexity" evidence="2">
    <location>
        <begin position="1825"/>
        <end position="1837"/>
    </location>
</feature>
<feature type="compositionally biased region" description="Polar residues" evidence="2">
    <location>
        <begin position="338"/>
        <end position="352"/>
    </location>
</feature>
<feature type="region of interest" description="Disordered" evidence="2">
    <location>
        <begin position="1646"/>
        <end position="1689"/>
    </location>
</feature>
<evidence type="ECO:0000313" key="5">
    <source>
        <dbReference type="EMBL" id="KAK7480212.1"/>
    </source>
</evidence>
<evidence type="ECO:0000256" key="1">
    <source>
        <dbReference type="ARBA" id="ARBA00023157"/>
    </source>
</evidence>
<feature type="compositionally biased region" description="Low complexity" evidence="2">
    <location>
        <begin position="1659"/>
        <end position="1678"/>
    </location>
</feature>
<feature type="compositionally biased region" description="Polar residues" evidence="2">
    <location>
        <begin position="1239"/>
        <end position="1249"/>
    </location>
</feature>
<feature type="region of interest" description="Disordered" evidence="2">
    <location>
        <begin position="2528"/>
        <end position="2550"/>
    </location>
</feature>
<feature type="compositionally biased region" description="Low complexity" evidence="2">
    <location>
        <begin position="1298"/>
        <end position="1310"/>
    </location>
</feature>
<feature type="compositionally biased region" description="Basic and acidic residues" evidence="2">
    <location>
        <begin position="1282"/>
        <end position="1292"/>
    </location>
</feature>
<feature type="compositionally biased region" description="Polar residues" evidence="2">
    <location>
        <begin position="1011"/>
        <end position="1023"/>
    </location>
</feature>
<dbReference type="Proteomes" id="UP001519460">
    <property type="component" value="Unassembled WGS sequence"/>
</dbReference>
<dbReference type="PROSITE" id="PS00615">
    <property type="entry name" value="C_TYPE_LECTIN_1"/>
    <property type="match status" value="1"/>
</dbReference>
<comment type="caution">
    <text evidence="5">The sequence shown here is derived from an EMBL/GenBank/DDBJ whole genome shotgun (WGS) entry which is preliminary data.</text>
</comment>
<keyword evidence="3" id="KW-0732">Signal</keyword>
<protein>
    <recommendedName>
        <fullName evidence="4">C-type lectin domain-containing protein</fullName>
    </recommendedName>
</protein>
<keyword evidence="1" id="KW-1015">Disulfide bond</keyword>
<feature type="compositionally biased region" description="Basic and acidic residues" evidence="2">
    <location>
        <begin position="2299"/>
        <end position="2320"/>
    </location>
</feature>
<feature type="region of interest" description="Disordered" evidence="2">
    <location>
        <begin position="1230"/>
        <end position="1351"/>
    </location>
</feature>
<feature type="region of interest" description="Disordered" evidence="2">
    <location>
        <begin position="1000"/>
        <end position="1023"/>
    </location>
</feature>
<feature type="compositionally biased region" description="Low complexity" evidence="2">
    <location>
        <begin position="305"/>
        <end position="314"/>
    </location>
</feature>
<feature type="compositionally biased region" description="Polar residues" evidence="2">
    <location>
        <begin position="321"/>
        <end position="330"/>
    </location>
</feature>
<feature type="region of interest" description="Disordered" evidence="2">
    <location>
        <begin position="211"/>
        <end position="235"/>
    </location>
</feature>
<feature type="compositionally biased region" description="Polar residues" evidence="2">
    <location>
        <begin position="1263"/>
        <end position="1281"/>
    </location>
</feature>
<feature type="compositionally biased region" description="Polar residues" evidence="2">
    <location>
        <begin position="1322"/>
        <end position="1334"/>
    </location>
</feature>
<evidence type="ECO:0000259" key="4">
    <source>
        <dbReference type="PROSITE" id="PS50041"/>
    </source>
</evidence>